<keyword evidence="6" id="KW-1185">Reference proteome</keyword>
<dbReference type="EMBL" id="VOBR01000016">
    <property type="protein sequence ID" value="TWP49391.1"/>
    <property type="molecule type" value="Genomic_DNA"/>
</dbReference>
<gene>
    <name evidence="5" type="ORF">FKR81_25170</name>
</gene>
<dbReference type="CDD" id="cd16334">
    <property type="entry name" value="LppX-like"/>
    <property type="match status" value="1"/>
</dbReference>
<dbReference type="PROSITE" id="PS51257">
    <property type="entry name" value="PROKAR_LIPOPROTEIN"/>
    <property type="match status" value="1"/>
</dbReference>
<organism evidence="5 6">
    <name type="scientific">Lentzea tibetensis</name>
    <dbReference type="NCBI Taxonomy" id="2591470"/>
    <lineage>
        <taxon>Bacteria</taxon>
        <taxon>Bacillati</taxon>
        <taxon>Actinomycetota</taxon>
        <taxon>Actinomycetes</taxon>
        <taxon>Pseudonocardiales</taxon>
        <taxon>Pseudonocardiaceae</taxon>
        <taxon>Lentzea</taxon>
    </lineage>
</organism>
<evidence type="ECO:0000313" key="5">
    <source>
        <dbReference type="EMBL" id="TWP49391.1"/>
    </source>
</evidence>
<feature type="signal peptide" evidence="4">
    <location>
        <begin position="1"/>
        <end position="20"/>
    </location>
</feature>
<comment type="similarity">
    <text evidence="2">Belongs to the LppX/LprAFG lipoprotein family.</text>
</comment>
<dbReference type="SUPFAM" id="SSF89392">
    <property type="entry name" value="Prokaryotic lipoproteins and lipoprotein localization factors"/>
    <property type="match status" value="1"/>
</dbReference>
<dbReference type="Proteomes" id="UP000316639">
    <property type="component" value="Unassembled WGS sequence"/>
</dbReference>
<dbReference type="GO" id="GO:0030313">
    <property type="term" value="C:cell envelope"/>
    <property type="evidence" value="ECO:0007669"/>
    <property type="project" value="UniProtKB-SubCell"/>
</dbReference>
<comment type="subcellular location">
    <subcellularLocation>
        <location evidence="1">Cell envelope</location>
    </subcellularLocation>
</comment>
<evidence type="ECO:0000256" key="4">
    <source>
        <dbReference type="SAM" id="SignalP"/>
    </source>
</evidence>
<keyword evidence="4" id="KW-0732">Signal</keyword>
<dbReference type="OrthoDB" id="4763237at2"/>
<evidence type="ECO:0000256" key="1">
    <source>
        <dbReference type="ARBA" id="ARBA00004196"/>
    </source>
</evidence>
<dbReference type="Gene3D" id="2.50.20.20">
    <property type="match status" value="1"/>
</dbReference>
<dbReference type="Pfam" id="PF07161">
    <property type="entry name" value="LppX_LprAFG"/>
    <property type="match status" value="1"/>
</dbReference>
<dbReference type="InterPro" id="IPR009830">
    <property type="entry name" value="LppX/LprAFG"/>
</dbReference>
<name>A0A563ERE3_9PSEU</name>
<dbReference type="InterPro" id="IPR029046">
    <property type="entry name" value="LolA/LolB/LppX"/>
</dbReference>
<keyword evidence="3" id="KW-0472">Membrane</keyword>
<sequence length="211" mass="21999">MAARFLVLTLLAVLTGCTSSGDLPDGATVLSKSSEAMRSVTSTHFTIRVDGELPDVNVKDAVGDLTNSGDSKGNAKVTFGGQLLQIEYVLVNKNLYFKGPTGGFTTLPAAFAGQVYDPTAILNPDKGVANVLKNAKDAKTESADDRTLVNATVPKDVVAGLVPGISGDVKAKFSVDKENRLVGALFELTGGQKVEIGLSEFNKSLSIQPPA</sequence>
<comment type="caution">
    <text evidence="5">The sequence shown here is derived from an EMBL/GenBank/DDBJ whole genome shotgun (WGS) entry which is preliminary data.</text>
</comment>
<proteinExistence type="inferred from homology"/>
<evidence type="ECO:0000313" key="6">
    <source>
        <dbReference type="Proteomes" id="UP000316639"/>
    </source>
</evidence>
<feature type="chain" id="PRO_5038558186" evidence="4">
    <location>
        <begin position="21"/>
        <end position="211"/>
    </location>
</feature>
<protein>
    <submittedName>
        <fullName evidence="5">LppX_LprAFG lipoprotein</fullName>
    </submittedName>
</protein>
<evidence type="ECO:0000256" key="3">
    <source>
        <dbReference type="ARBA" id="ARBA00022475"/>
    </source>
</evidence>
<reference evidence="5 6" key="1">
    <citation type="submission" date="2019-07" db="EMBL/GenBank/DDBJ databases">
        <title>Lentzea xizangensis sp. nov., isolated from Qinghai-Tibetan Plateau Soils.</title>
        <authorList>
            <person name="Huang J."/>
        </authorList>
    </citation>
    <scope>NUCLEOTIDE SEQUENCE [LARGE SCALE GENOMIC DNA]</scope>
    <source>
        <strain evidence="5 6">FXJ1.1311</strain>
    </source>
</reference>
<keyword evidence="3" id="KW-1003">Cell membrane</keyword>
<dbReference type="AlphaFoldDB" id="A0A563ERE3"/>
<accession>A0A563ERE3</accession>
<keyword evidence="5" id="KW-0449">Lipoprotein</keyword>
<dbReference type="RefSeq" id="WP_146355017.1">
    <property type="nucleotide sequence ID" value="NZ_VOBR01000016.1"/>
</dbReference>
<evidence type="ECO:0000256" key="2">
    <source>
        <dbReference type="ARBA" id="ARBA00009194"/>
    </source>
</evidence>